<sequence>MGGDPDERPHPGGGIDDFDAIVAGWRREGPVPRWPDQEPDDAPADPAPAAAATVRPPSGPAPEEEHFVPPEPPPLPRLAPPAAVGLVLLVLGIVLVASPGWVGVSQAYGMPLGLLTLAAGLGWLVLRLWPAPPRPGEDDDGAVL</sequence>
<evidence type="ECO:0000313" key="4">
    <source>
        <dbReference type="Proteomes" id="UP000320338"/>
    </source>
</evidence>
<keyword evidence="2" id="KW-0472">Membrane</keyword>
<feature type="transmembrane region" description="Helical" evidence="2">
    <location>
        <begin position="82"/>
        <end position="102"/>
    </location>
</feature>
<dbReference type="EMBL" id="BJNG01000006">
    <property type="protein sequence ID" value="GEC18599.1"/>
    <property type="molecule type" value="Genomic_DNA"/>
</dbReference>
<evidence type="ECO:0000256" key="2">
    <source>
        <dbReference type="SAM" id="Phobius"/>
    </source>
</evidence>
<dbReference type="Proteomes" id="UP000320338">
    <property type="component" value="Unassembled WGS sequence"/>
</dbReference>
<evidence type="ECO:0000313" key="3">
    <source>
        <dbReference type="EMBL" id="GEC18599.1"/>
    </source>
</evidence>
<dbReference type="RefSeq" id="WP_141277213.1">
    <property type="nucleotide sequence ID" value="NZ_BAAARZ010000021.1"/>
</dbReference>
<protein>
    <recommendedName>
        <fullName evidence="5">DUF308 domain-containing protein</fullName>
    </recommendedName>
</protein>
<keyword evidence="2" id="KW-1133">Transmembrane helix</keyword>
<proteinExistence type="predicted"/>
<name>A0A4Y3WL19_9PSEU</name>
<reference evidence="3 4" key="1">
    <citation type="submission" date="2019-06" db="EMBL/GenBank/DDBJ databases">
        <title>Whole genome shotgun sequence of Pseudonocardia hydrocarbonoxydans NBRC 14498.</title>
        <authorList>
            <person name="Hosoyama A."/>
            <person name="Uohara A."/>
            <person name="Ohji S."/>
            <person name="Ichikawa N."/>
        </authorList>
    </citation>
    <scope>NUCLEOTIDE SEQUENCE [LARGE SCALE GENOMIC DNA]</scope>
    <source>
        <strain evidence="3 4">NBRC 14498</strain>
    </source>
</reference>
<dbReference type="OrthoDB" id="3579848at2"/>
<keyword evidence="4" id="KW-1185">Reference proteome</keyword>
<feature type="region of interest" description="Disordered" evidence="1">
    <location>
        <begin position="26"/>
        <end position="76"/>
    </location>
</feature>
<keyword evidence="2" id="KW-0812">Transmembrane</keyword>
<evidence type="ECO:0008006" key="5">
    <source>
        <dbReference type="Google" id="ProtNLM"/>
    </source>
</evidence>
<dbReference type="AlphaFoldDB" id="A0A4Y3WL19"/>
<evidence type="ECO:0000256" key="1">
    <source>
        <dbReference type="SAM" id="MobiDB-lite"/>
    </source>
</evidence>
<feature type="transmembrane region" description="Helical" evidence="2">
    <location>
        <begin position="108"/>
        <end position="126"/>
    </location>
</feature>
<comment type="caution">
    <text evidence="3">The sequence shown here is derived from an EMBL/GenBank/DDBJ whole genome shotgun (WGS) entry which is preliminary data.</text>
</comment>
<organism evidence="3 4">
    <name type="scientific">Pseudonocardia hydrocarbonoxydans</name>
    <dbReference type="NCBI Taxonomy" id="76726"/>
    <lineage>
        <taxon>Bacteria</taxon>
        <taxon>Bacillati</taxon>
        <taxon>Actinomycetota</taxon>
        <taxon>Actinomycetes</taxon>
        <taxon>Pseudonocardiales</taxon>
        <taxon>Pseudonocardiaceae</taxon>
        <taxon>Pseudonocardia</taxon>
    </lineage>
</organism>
<accession>A0A4Y3WL19</accession>
<gene>
    <name evidence="3" type="ORF">PHY01_08820</name>
</gene>